<evidence type="ECO:0000256" key="1">
    <source>
        <dbReference type="ARBA" id="ARBA00022490"/>
    </source>
</evidence>
<dbReference type="InterPro" id="IPR042174">
    <property type="entry name" value="RecF_2"/>
</dbReference>
<sequence length="165" mass="18948">VHLAKLKLRDFRNIRKLDAAFEPGFHVLLGLNAQGKTNLLEAVYLLATLRSFRGVGNAQLIRHEQKAFFAGGLALGRSESEIHYYWSPEQRKLTVNEKSIRRITDYLGTLRTVVFCAEDSLLINGPAKSRRRFLDLLLTQSRPGYLELLHRYTEALRSRNALLKR</sequence>
<dbReference type="SUPFAM" id="SSF52540">
    <property type="entry name" value="P-loop containing nucleoside triphosphate hydrolases"/>
    <property type="match status" value="1"/>
</dbReference>
<dbReference type="EMBL" id="UINC01043840">
    <property type="protein sequence ID" value="SVB48447.1"/>
    <property type="molecule type" value="Genomic_DNA"/>
</dbReference>
<dbReference type="PANTHER" id="PTHR32182:SF0">
    <property type="entry name" value="DNA REPLICATION AND REPAIR PROTEIN RECF"/>
    <property type="match status" value="1"/>
</dbReference>
<evidence type="ECO:0000256" key="5">
    <source>
        <dbReference type="ARBA" id="ARBA00023125"/>
    </source>
</evidence>
<dbReference type="InterPro" id="IPR027417">
    <property type="entry name" value="P-loop_NTPase"/>
</dbReference>
<evidence type="ECO:0000256" key="2">
    <source>
        <dbReference type="ARBA" id="ARBA00022705"/>
    </source>
</evidence>
<accession>A0A382EF04</accession>
<evidence type="ECO:0000313" key="6">
    <source>
        <dbReference type="EMBL" id="SVB48447.1"/>
    </source>
</evidence>
<protein>
    <recommendedName>
        <fullName evidence="7">AAA domain-containing protein</fullName>
    </recommendedName>
</protein>
<dbReference type="Gene3D" id="3.40.50.300">
    <property type="entry name" value="P-loop containing nucleotide triphosphate hydrolases"/>
    <property type="match status" value="1"/>
</dbReference>
<evidence type="ECO:0000256" key="3">
    <source>
        <dbReference type="ARBA" id="ARBA00022741"/>
    </source>
</evidence>
<reference evidence="6" key="1">
    <citation type="submission" date="2018-05" db="EMBL/GenBank/DDBJ databases">
        <authorList>
            <person name="Lanie J.A."/>
            <person name="Ng W.-L."/>
            <person name="Kazmierczak K.M."/>
            <person name="Andrzejewski T.M."/>
            <person name="Davidsen T.M."/>
            <person name="Wayne K.J."/>
            <person name="Tettelin H."/>
            <person name="Glass J.I."/>
            <person name="Rusch D."/>
            <person name="Podicherti R."/>
            <person name="Tsui H.-C.T."/>
            <person name="Winkler M.E."/>
        </authorList>
    </citation>
    <scope>NUCLEOTIDE SEQUENCE</scope>
</reference>
<organism evidence="6">
    <name type="scientific">marine metagenome</name>
    <dbReference type="NCBI Taxonomy" id="408172"/>
    <lineage>
        <taxon>unclassified sequences</taxon>
        <taxon>metagenomes</taxon>
        <taxon>ecological metagenomes</taxon>
    </lineage>
</organism>
<evidence type="ECO:0008006" key="7">
    <source>
        <dbReference type="Google" id="ProtNLM"/>
    </source>
</evidence>
<keyword evidence="1" id="KW-0963">Cytoplasm</keyword>
<dbReference type="HAMAP" id="MF_00365">
    <property type="entry name" value="RecF"/>
    <property type="match status" value="1"/>
</dbReference>
<keyword evidence="3" id="KW-0547">Nucleotide-binding</keyword>
<feature type="non-terminal residue" evidence="6">
    <location>
        <position position="1"/>
    </location>
</feature>
<dbReference type="PANTHER" id="PTHR32182">
    <property type="entry name" value="DNA REPLICATION AND REPAIR PROTEIN RECF"/>
    <property type="match status" value="1"/>
</dbReference>
<dbReference type="GO" id="GO:0005524">
    <property type="term" value="F:ATP binding"/>
    <property type="evidence" value="ECO:0007669"/>
    <property type="project" value="UniProtKB-KW"/>
</dbReference>
<dbReference type="InterPro" id="IPR018078">
    <property type="entry name" value="DNA-binding_RecF_CS"/>
</dbReference>
<dbReference type="Gene3D" id="1.20.1050.90">
    <property type="entry name" value="RecF/RecN/SMC, N-terminal domain"/>
    <property type="match status" value="1"/>
</dbReference>
<feature type="non-terminal residue" evidence="6">
    <location>
        <position position="165"/>
    </location>
</feature>
<proteinExistence type="inferred from homology"/>
<evidence type="ECO:0000256" key="4">
    <source>
        <dbReference type="ARBA" id="ARBA00022840"/>
    </source>
</evidence>
<gene>
    <name evidence="6" type="ORF">METZ01_LOCUS201301</name>
</gene>
<keyword evidence="4" id="KW-0067">ATP-binding</keyword>
<dbReference type="GO" id="GO:0006302">
    <property type="term" value="P:double-strand break repair"/>
    <property type="evidence" value="ECO:0007669"/>
    <property type="project" value="TreeGrafter"/>
</dbReference>
<dbReference type="InterPro" id="IPR001238">
    <property type="entry name" value="DNA-binding_RecF"/>
</dbReference>
<keyword evidence="2" id="KW-0235">DNA replication</keyword>
<name>A0A382EF04_9ZZZZ</name>
<dbReference type="AlphaFoldDB" id="A0A382EF04"/>
<dbReference type="PROSITE" id="PS00617">
    <property type="entry name" value="RECF_1"/>
    <property type="match status" value="1"/>
</dbReference>
<dbReference type="GO" id="GO:0000731">
    <property type="term" value="P:DNA synthesis involved in DNA repair"/>
    <property type="evidence" value="ECO:0007669"/>
    <property type="project" value="TreeGrafter"/>
</dbReference>
<dbReference type="GO" id="GO:0006260">
    <property type="term" value="P:DNA replication"/>
    <property type="evidence" value="ECO:0007669"/>
    <property type="project" value="UniProtKB-KW"/>
</dbReference>
<keyword evidence="5" id="KW-0238">DNA-binding</keyword>
<dbReference type="GO" id="GO:0003697">
    <property type="term" value="F:single-stranded DNA binding"/>
    <property type="evidence" value="ECO:0007669"/>
    <property type="project" value="InterPro"/>
</dbReference>